<keyword evidence="5" id="KW-1185">Reference proteome</keyword>
<dbReference type="PROSITE" id="PS51471">
    <property type="entry name" value="FE2OG_OXY"/>
    <property type="match status" value="1"/>
</dbReference>
<comment type="similarity">
    <text evidence="1 2">Belongs to the iron/ascorbate-dependent oxidoreductase family.</text>
</comment>
<keyword evidence="2" id="KW-0479">Metal-binding</keyword>
<dbReference type="PRINTS" id="PR00682">
    <property type="entry name" value="IPNSYNTHASE"/>
</dbReference>
<evidence type="ECO:0000256" key="2">
    <source>
        <dbReference type="RuleBase" id="RU003682"/>
    </source>
</evidence>
<protein>
    <submittedName>
        <fullName evidence="4">2OG-Fe(II) oxygenase family oxidoreductase</fullName>
    </submittedName>
</protein>
<evidence type="ECO:0000256" key="1">
    <source>
        <dbReference type="ARBA" id="ARBA00008056"/>
    </source>
</evidence>
<evidence type="ECO:0000259" key="3">
    <source>
        <dbReference type="PROSITE" id="PS51471"/>
    </source>
</evidence>
<name>A0AA40E747_9PEZI</name>
<dbReference type="InterPro" id="IPR005123">
    <property type="entry name" value="Oxoglu/Fe-dep_dioxygenase_dom"/>
</dbReference>
<evidence type="ECO:0000313" key="4">
    <source>
        <dbReference type="EMBL" id="KAK0724923.1"/>
    </source>
</evidence>
<dbReference type="AlphaFoldDB" id="A0AA40E747"/>
<organism evidence="4 5">
    <name type="scientific">Lasiosphaeris hirsuta</name>
    <dbReference type="NCBI Taxonomy" id="260670"/>
    <lineage>
        <taxon>Eukaryota</taxon>
        <taxon>Fungi</taxon>
        <taxon>Dikarya</taxon>
        <taxon>Ascomycota</taxon>
        <taxon>Pezizomycotina</taxon>
        <taxon>Sordariomycetes</taxon>
        <taxon>Sordariomycetidae</taxon>
        <taxon>Sordariales</taxon>
        <taxon>Lasiosphaeriaceae</taxon>
        <taxon>Lasiosphaeris</taxon>
    </lineage>
</organism>
<dbReference type="InterPro" id="IPR027443">
    <property type="entry name" value="IPNS-like_sf"/>
</dbReference>
<dbReference type="SUPFAM" id="SSF51197">
    <property type="entry name" value="Clavaminate synthase-like"/>
    <property type="match status" value="1"/>
</dbReference>
<dbReference type="Proteomes" id="UP001172102">
    <property type="component" value="Unassembled WGS sequence"/>
</dbReference>
<dbReference type="GO" id="GO:0044283">
    <property type="term" value="P:small molecule biosynthetic process"/>
    <property type="evidence" value="ECO:0007669"/>
    <property type="project" value="UniProtKB-ARBA"/>
</dbReference>
<dbReference type="Pfam" id="PF14226">
    <property type="entry name" value="DIOX_N"/>
    <property type="match status" value="1"/>
</dbReference>
<reference evidence="4" key="1">
    <citation type="submission" date="2023-06" db="EMBL/GenBank/DDBJ databases">
        <title>Genome-scale phylogeny and comparative genomics of the fungal order Sordariales.</title>
        <authorList>
            <consortium name="Lawrence Berkeley National Laboratory"/>
            <person name="Hensen N."/>
            <person name="Bonometti L."/>
            <person name="Westerberg I."/>
            <person name="Brannstrom I.O."/>
            <person name="Guillou S."/>
            <person name="Cros-Aarteil S."/>
            <person name="Calhoun S."/>
            <person name="Haridas S."/>
            <person name="Kuo A."/>
            <person name="Mondo S."/>
            <person name="Pangilinan J."/>
            <person name="Riley R."/>
            <person name="Labutti K."/>
            <person name="Andreopoulos B."/>
            <person name="Lipzen A."/>
            <person name="Chen C."/>
            <person name="Yanf M."/>
            <person name="Daum C."/>
            <person name="Ng V."/>
            <person name="Clum A."/>
            <person name="Steindorff A."/>
            <person name="Ohm R."/>
            <person name="Martin F."/>
            <person name="Silar P."/>
            <person name="Natvig D."/>
            <person name="Lalanne C."/>
            <person name="Gautier V."/>
            <person name="Ament-Velasquez S.L."/>
            <person name="Kruys A."/>
            <person name="Hutchinson M.I."/>
            <person name="Powell A.J."/>
            <person name="Barry K."/>
            <person name="Miller A.N."/>
            <person name="Grigoriev I.V."/>
            <person name="Debuchy R."/>
            <person name="Gladieux P."/>
            <person name="Thoren M.H."/>
            <person name="Johannesson H."/>
        </authorList>
    </citation>
    <scope>NUCLEOTIDE SEQUENCE</scope>
    <source>
        <strain evidence="4">SMH4607-1</strain>
    </source>
</reference>
<feature type="domain" description="Fe2OG dioxygenase" evidence="3">
    <location>
        <begin position="185"/>
        <end position="297"/>
    </location>
</feature>
<gene>
    <name evidence="4" type="ORF">B0H67DRAFT_680394</name>
</gene>
<dbReference type="InterPro" id="IPR044861">
    <property type="entry name" value="IPNS-like_FE2OG_OXY"/>
</dbReference>
<comment type="caution">
    <text evidence="4">The sequence shown here is derived from an EMBL/GenBank/DDBJ whole genome shotgun (WGS) entry which is preliminary data.</text>
</comment>
<dbReference type="InterPro" id="IPR050231">
    <property type="entry name" value="Iron_ascorbate_oxido_reductase"/>
</dbReference>
<dbReference type="GO" id="GO:0046872">
    <property type="term" value="F:metal ion binding"/>
    <property type="evidence" value="ECO:0007669"/>
    <property type="project" value="UniProtKB-KW"/>
</dbReference>
<dbReference type="EMBL" id="JAUKUA010000002">
    <property type="protein sequence ID" value="KAK0724923.1"/>
    <property type="molecule type" value="Genomic_DNA"/>
</dbReference>
<sequence length="364" mass="41710">MAQVEVMTPVAPVEAQVPEIKDEVDYIDIPILDLGLMSTPGGKEKLVAQLKAAVEHTGFFYLVNFGLSQEEIDGQFALGKQILELPVEEKLKYRAKLEEGDYNGYRPLGAIEQFPGRRDNWECYHIFKFIPEMQRQHPDLVMQHYANIEKVHRHIHKHVAHSVLRLIAGALELPDEEALVKAHPYETSCSSFLRYVKYHARARDINESYEKIYVRGHTDFGSVTFVFSQPVGGLQLQTRDGRWKDVRHIPGSIVVNTADMMHFWTNGYLQSCVHRVVAPPQSQEHLDRFGLIYFLRPGDDVKLQFIDSPVLKRLGITADDESEALKAKRNVSVGEWVPIQTKRNWTPFDQQAQSGKEFQSIFRA</sequence>
<dbReference type="GO" id="GO:0016491">
    <property type="term" value="F:oxidoreductase activity"/>
    <property type="evidence" value="ECO:0007669"/>
    <property type="project" value="UniProtKB-KW"/>
</dbReference>
<accession>A0AA40E747</accession>
<dbReference type="Pfam" id="PF03171">
    <property type="entry name" value="2OG-FeII_Oxy"/>
    <property type="match status" value="1"/>
</dbReference>
<keyword evidence="2" id="KW-0408">Iron</keyword>
<keyword evidence="2" id="KW-0560">Oxidoreductase</keyword>
<proteinExistence type="inferred from homology"/>
<dbReference type="InterPro" id="IPR026992">
    <property type="entry name" value="DIOX_N"/>
</dbReference>
<evidence type="ECO:0000313" key="5">
    <source>
        <dbReference type="Proteomes" id="UP001172102"/>
    </source>
</evidence>
<dbReference type="PANTHER" id="PTHR47990">
    <property type="entry name" value="2-OXOGLUTARATE (2OG) AND FE(II)-DEPENDENT OXYGENASE SUPERFAMILY PROTEIN-RELATED"/>
    <property type="match status" value="1"/>
</dbReference>
<dbReference type="Gene3D" id="2.60.120.330">
    <property type="entry name" value="B-lactam Antibiotic, Isopenicillin N Synthase, Chain"/>
    <property type="match status" value="1"/>
</dbReference>